<dbReference type="Pfam" id="PF05225">
    <property type="entry name" value="HTH_psq"/>
    <property type="match status" value="1"/>
</dbReference>
<dbReference type="PROSITE" id="PS51253">
    <property type="entry name" value="HTH_CENPB"/>
    <property type="match status" value="1"/>
</dbReference>
<dbReference type="EMBL" id="CAKOGL010000018">
    <property type="protein sequence ID" value="CAH2097857.1"/>
    <property type="molecule type" value="Genomic_DNA"/>
</dbReference>
<evidence type="ECO:0000256" key="3">
    <source>
        <dbReference type="ARBA" id="ARBA00023242"/>
    </source>
</evidence>
<dbReference type="GO" id="GO:0003677">
    <property type="term" value="F:DNA binding"/>
    <property type="evidence" value="ECO:0007669"/>
    <property type="project" value="UniProtKB-KW"/>
</dbReference>
<evidence type="ECO:0000313" key="7">
    <source>
        <dbReference type="Proteomes" id="UP001153954"/>
    </source>
</evidence>
<feature type="domain" description="HTH CENPB-type" evidence="5">
    <location>
        <begin position="87"/>
        <end position="162"/>
    </location>
</feature>
<protein>
    <recommendedName>
        <fullName evidence="5">HTH CENPB-type domain-containing protein</fullName>
    </recommendedName>
</protein>
<comment type="subcellular location">
    <subcellularLocation>
        <location evidence="1">Nucleus</location>
    </subcellularLocation>
</comment>
<evidence type="ECO:0000259" key="5">
    <source>
        <dbReference type="PROSITE" id="PS51253"/>
    </source>
</evidence>
<dbReference type="SUPFAM" id="SSF46689">
    <property type="entry name" value="Homeodomain-like"/>
    <property type="match status" value="1"/>
</dbReference>
<evidence type="ECO:0000256" key="2">
    <source>
        <dbReference type="ARBA" id="ARBA00023125"/>
    </source>
</evidence>
<feature type="region of interest" description="Disordered" evidence="4">
    <location>
        <begin position="1"/>
        <end position="29"/>
    </location>
</feature>
<dbReference type="Pfam" id="PF03221">
    <property type="entry name" value="HTH_Tnp_Tc5"/>
    <property type="match status" value="1"/>
</dbReference>
<reference evidence="6" key="1">
    <citation type="submission" date="2022-03" db="EMBL/GenBank/DDBJ databases">
        <authorList>
            <person name="Tunstrom K."/>
        </authorList>
    </citation>
    <scope>NUCLEOTIDE SEQUENCE</scope>
</reference>
<dbReference type="Gene3D" id="1.10.10.60">
    <property type="entry name" value="Homeodomain-like"/>
    <property type="match status" value="1"/>
</dbReference>
<dbReference type="InterPro" id="IPR009057">
    <property type="entry name" value="Homeodomain-like_sf"/>
</dbReference>
<feature type="compositionally biased region" description="Polar residues" evidence="4">
    <location>
        <begin position="1"/>
        <end position="14"/>
    </location>
</feature>
<evidence type="ECO:0000256" key="4">
    <source>
        <dbReference type="SAM" id="MobiDB-lite"/>
    </source>
</evidence>
<comment type="caution">
    <text evidence="6">The sequence shown here is derived from an EMBL/GenBank/DDBJ whole genome shotgun (WGS) entry which is preliminary data.</text>
</comment>
<dbReference type="Proteomes" id="UP001153954">
    <property type="component" value="Unassembled WGS sequence"/>
</dbReference>
<accession>A0AAU9UFP3</accession>
<organism evidence="6 7">
    <name type="scientific">Euphydryas editha</name>
    <name type="common">Edith's checkerspot</name>
    <dbReference type="NCBI Taxonomy" id="104508"/>
    <lineage>
        <taxon>Eukaryota</taxon>
        <taxon>Metazoa</taxon>
        <taxon>Ecdysozoa</taxon>
        <taxon>Arthropoda</taxon>
        <taxon>Hexapoda</taxon>
        <taxon>Insecta</taxon>
        <taxon>Pterygota</taxon>
        <taxon>Neoptera</taxon>
        <taxon>Endopterygota</taxon>
        <taxon>Lepidoptera</taxon>
        <taxon>Glossata</taxon>
        <taxon>Ditrysia</taxon>
        <taxon>Papilionoidea</taxon>
        <taxon>Nymphalidae</taxon>
        <taxon>Nymphalinae</taxon>
        <taxon>Euphydryas</taxon>
    </lineage>
</organism>
<gene>
    <name evidence="6" type="ORF">EEDITHA_LOCUS13032</name>
</gene>
<dbReference type="InterPro" id="IPR006600">
    <property type="entry name" value="HTH_CenpB_DNA-bd_dom"/>
</dbReference>
<proteinExistence type="predicted"/>
<keyword evidence="7" id="KW-1185">Reference proteome</keyword>
<dbReference type="AlphaFoldDB" id="A0AAU9UFP3"/>
<dbReference type="InterPro" id="IPR007889">
    <property type="entry name" value="HTH_Psq"/>
</dbReference>
<keyword evidence="2" id="KW-0238">DNA-binding</keyword>
<evidence type="ECO:0000256" key="1">
    <source>
        <dbReference type="ARBA" id="ARBA00004123"/>
    </source>
</evidence>
<sequence>MANKSTQIGIQKQTKSVKKNVLTSDNTNVNSKKKKIKRLNYNQDNVKKALKAVKETGISLRKAAAAFGIPVATLARKNNLDPEKTKSKTGPGTVLSNDEEDSIAKWVLHRAEIGAPVTKSELLDNVQKYVKTIEKKTPFTDDRPSRHWWESFRKRHPELSIRKPQQLSATRAAVTQQDLQDWFKNNQEYLQKKKPIKYSLEQNL</sequence>
<name>A0AAU9UFP3_EUPED</name>
<keyword evidence="3" id="KW-0539">Nucleus</keyword>
<evidence type="ECO:0000313" key="6">
    <source>
        <dbReference type="EMBL" id="CAH2097857.1"/>
    </source>
</evidence>
<dbReference type="GO" id="GO:0005634">
    <property type="term" value="C:nucleus"/>
    <property type="evidence" value="ECO:0007669"/>
    <property type="project" value="UniProtKB-SubCell"/>
</dbReference>